<protein>
    <submittedName>
        <fullName evidence="1">Uncharacterized protein</fullName>
    </submittedName>
</protein>
<evidence type="ECO:0000313" key="2">
    <source>
        <dbReference type="Proteomes" id="UP001597045"/>
    </source>
</evidence>
<sequence length="99" mass="10859">MHEEVSEWVTRRAHEGHSVPVEFEQALAQAVLAALAGLGGLKQLLERDDVENIHIHGHDVVFLELADGRLEPWPYPVADSDAQLVEMLAIECGSHVSDG</sequence>
<comment type="caution">
    <text evidence="1">The sequence shown here is derived from an EMBL/GenBank/DDBJ whole genome shotgun (WGS) entry which is preliminary data.</text>
</comment>
<dbReference type="Gene3D" id="3.30.450.380">
    <property type="match status" value="1"/>
</dbReference>
<dbReference type="Proteomes" id="UP001597045">
    <property type="component" value="Unassembled WGS sequence"/>
</dbReference>
<name>A0ABW3M7I0_9PSEU</name>
<accession>A0ABW3M7I0</accession>
<keyword evidence="2" id="KW-1185">Reference proteome</keyword>
<gene>
    <name evidence="1" type="ORF">ACFQ1S_08350</name>
</gene>
<organism evidence="1 2">
    <name type="scientific">Kibdelosporangium lantanae</name>
    <dbReference type="NCBI Taxonomy" id="1497396"/>
    <lineage>
        <taxon>Bacteria</taxon>
        <taxon>Bacillati</taxon>
        <taxon>Actinomycetota</taxon>
        <taxon>Actinomycetes</taxon>
        <taxon>Pseudonocardiales</taxon>
        <taxon>Pseudonocardiaceae</taxon>
        <taxon>Kibdelosporangium</taxon>
    </lineage>
</organism>
<dbReference type="EMBL" id="JBHTIS010000346">
    <property type="protein sequence ID" value="MFD1045584.1"/>
    <property type="molecule type" value="Genomic_DNA"/>
</dbReference>
<proteinExistence type="predicted"/>
<evidence type="ECO:0000313" key="1">
    <source>
        <dbReference type="EMBL" id="MFD1045584.1"/>
    </source>
</evidence>
<reference evidence="2" key="1">
    <citation type="journal article" date="2019" name="Int. J. Syst. Evol. Microbiol.">
        <title>The Global Catalogue of Microorganisms (GCM) 10K type strain sequencing project: providing services to taxonomists for standard genome sequencing and annotation.</title>
        <authorList>
            <consortium name="The Broad Institute Genomics Platform"/>
            <consortium name="The Broad Institute Genome Sequencing Center for Infectious Disease"/>
            <person name="Wu L."/>
            <person name="Ma J."/>
        </authorList>
    </citation>
    <scope>NUCLEOTIDE SEQUENCE [LARGE SCALE GENOMIC DNA]</scope>
    <source>
        <strain evidence="2">JCM 31486</strain>
    </source>
</reference>